<keyword evidence="5" id="KW-0408">Iron</keyword>
<evidence type="ECO:0000259" key="7">
    <source>
        <dbReference type="PROSITE" id="PS51831"/>
    </source>
</evidence>
<dbReference type="CDD" id="cd00077">
    <property type="entry name" value="HDc"/>
    <property type="match status" value="1"/>
</dbReference>
<protein>
    <recommendedName>
        <fullName evidence="1">bis(5'-nucleosyl)-tetraphosphatase (symmetrical)</fullName>
        <ecNumber evidence="1">3.6.1.41</ecNumber>
    </recommendedName>
</protein>
<dbReference type="GO" id="GO:0046872">
    <property type="term" value="F:metal ion binding"/>
    <property type="evidence" value="ECO:0007669"/>
    <property type="project" value="UniProtKB-KW"/>
</dbReference>
<dbReference type="InterPro" id="IPR003607">
    <property type="entry name" value="HD/PDEase_dom"/>
</dbReference>
<gene>
    <name evidence="9" type="ORF">A5888_000026</name>
    <name evidence="8" type="ORF">A5888_000078</name>
</gene>
<reference evidence="9" key="2">
    <citation type="submission" date="2017-05" db="EMBL/GenBank/DDBJ databases">
        <authorList>
            <consortium name="The Broad Institute Genomics Platform"/>
            <consortium name="The Broad Institute Genomic Center for Infectious Diseases"/>
            <person name="Earl A."/>
            <person name="Manson A."/>
            <person name="Schwartman J."/>
            <person name="Gilmore M."/>
            <person name="Abouelleil A."/>
            <person name="Cao P."/>
            <person name="Chapman S."/>
            <person name="Cusick C."/>
            <person name="Shea T."/>
            <person name="Young S."/>
            <person name="Neafsey D."/>
            <person name="Nusbaum C."/>
            <person name="Birren B."/>
        </authorList>
    </citation>
    <scope>NUCLEOTIDE SEQUENCE</scope>
    <source>
        <strain evidence="9">9E7_DIV0242</strain>
    </source>
</reference>
<evidence type="ECO:0000256" key="4">
    <source>
        <dbReference type="ARBA" id="ARBA00022801"/>
    </source>
</evidence>
<dbReference type="PANTHER" id="PTHR35795:SF1">
    <property type="entry name" value="BIS(5'-NUCLEOSYL)-TETRAPHOSPHATASE, SYMMETRICAL"/>
    <property type="match status" value="1"/>
</dbReference>
<evidence type="ECO:0000313" key="8">
    <source>
        <dbReference type="EMBL" id="OTP18264.1"/>
    </source>
</evidence>
<dbReference type="InterPro" id="IPR051094">
    <property type="entry name" value="Diverse_Catalytic_Enzymes"/>
</dbReference>
<keyword evidence="4" id="KW-0378">Hydrolase</keyword>
<dbReference type="PROSITE" id="PS51831">
    <property type="entry name" value="HD"/>
    <property type="match status" value="1"/>
</dbReference>
<accession>A0A242KAR3</accession>
<evidence type="ECO:0000256" key="3">
    <source>
        <dbReference type="ARBA" id="ARBA00022741"/>
    </source>
</evidence>
<evidence type="ECO:0000313" key="10">
    <source>
        <dbReference type="Proteomes" id="UP000195141"/>
    </source>
</evidence>
<sequence length="200" mass="22538">MYKPVTPILTNDLVKDVQVYLGKEFKPVATHSEEVAECAAMLAVRFNANEEIARQAGLLHDISVIVPNKEKIQLAEQLGISICEEERQIPMLSHQKLSRYMAKELFQIADDSVLSAIECHTTLKGQASQMNHIIFLADKIKWDQGGEPPYLTELLAALDCSLEVASLVYIKYLLAHDILVVHPWLKEAQLVLTERLAYLE</sequence>
<dbReference type="OrthoDB" id="5295945at2"/>
<keyword evidence="10" id="KW-1185">Reference proteome</keyword>
<dbReference type="Gene3D" id="1.10.3210.10">
    <property type="entry name" value="Hypothetical protein af1432"/>
    <property type="match status" value="1"/>
</dbReference>
<dbReference type="RefSeq" id="WP_086347274.1">
    <property type="nucleotide sequence ID" value="NZ_CP147247.1"/>
</dbReference>
<dbReference type="Proteomes" id="UP000195141">
    <property type="component" value="Chromosome"/>
</dbReference>
<organism evidence="8">
    <name type="scientific">Candidatus Enterococcus clewellii</name>
    <dbReference type="NCBI Taxonomy" id="1834193"/>
    <lineage>
        <taxon>Bacteria</taxon>
        <taxon>Bacillati</taxon>
        <taxon>Bacillota</taxon>
        <taxon>Bacilli</taxon>
        <taxon>Lactobacillales</taxon>
        <taxon>Enterococcaceae</taxon>
        <taxon>Enterococcus</taxon>
    </lineage>
</organism>
<dbReference type="PANTHER" id="PTHR35795">
    <property type="entry name" value="SLR1885 PROTEIN"/>
    <property type="match status" value="1"/>
</dbReference>
<dbReference type="InterPro" id="IPR005249">
    <property type="entry name" value="YqeK"/>
</dbReference>
<evidence type="ECO:0000256" key="2">
    <source>
        <dbReference type="ARBA" id="ARBA00022723"/>
    </source>
</evidence>
<evidence type="ECO:0000313" key="9">
    <source>
        <dbReference type="EMBL" id="WYJ88307.1"/>
    </source>
</evidence>
<keyword evidence="2" id="KW-0479">Metal-binding</keyword>
<dbReference type="Pfam" id="PF01966">
    <property type="entry name" value="HD"/>
    <property type="match status" value="1"/>
</dbReference>
<dbReference type="EMBL" id="CP147247">
    <property type="protein sequence ID" value="WYJ88307.1"/>
    <property type="molecule type" value="Genomic_DNA"/>
</dbReference>
<evidence type="ECO:0000256" key="1">
    <source>
        <dbReference type="ARBA" id="ARBA00012506"/>
    </source>
</evidence>
<dbReference type="SUPFAM" id="SSF109604">
    <property type="entry name" value="HD-domain/PDEase-like"/>
    <property type="match status" value="1"/>
</dbReference>
<name>A0A242KAR3_9ENTE</name>
<dbReference type="AlphaFoldDB" id="A0A242KAR3"/>
<proteinExistence type="predicted"/>
<evidence type="ECO:0000256" key="5">
    <source>
        <dbReference type="ARBA" id="ARBA00023004"/>
    </source>
</evidence>
<evidence type="ECO:0000256" key="6">
    <source>
        <dbReference type="ARBA" id="ARBA00049417"/>
    </source>
</evidence>
<dbReference type="InterPro" id="IPR006674">
    <property type="entry name" value="HD_domain"/>
</dbReference>
<dbReference type="NCBIfam" id="TIGR00488">
    <property type="entry name" value="bis(5'-nucleosyl)-tetraphosphatase (symmetrical) YqeK"/>
    <property type="match status" value="1"/>
</dbReference>
<reference evidence="8" key="1">
    <citation type="submission" date="2017-05" db="EMBL/GenBank/DDBJ databases">
        <title>The Genome Sequence of Enterococcus sp. 9E7_DIV0242.</title>
        <authorList>
            <consortium name="The Broad Institute Genomics Platform"/>
            <consortium name="The Broad Institute Genomic Center for Infectious Diseases"/>
            <person name="Earl A."/>
            <person name="Manson A."/>
            <person name="Schwartman J."/>
            <person name="Gilmore M."/>
            <person name="Abouelleil A."/>
            <person name="Cao P."/>
            <person name="Chapman S."/>
            <person name="Cusick C."/>
            <person name="Shea T."/>
            <person name="Young S."/>
            <person name="Neafsey D."/>
            <person name="Nusbaum C."/>
            <person name="Birren B."/>
        </authorList>
    </citation>
    <scope>NUCLEOTIDE SEQUENCE [LARGE SCALE GENOMIC DNA]</scope>
    <source>
        <strain evidence="8">9E7_DIV0242</strain>
    </source>
</reference>
<dbReference type="GO" id="GO:0000166">
    <property type="term" value="F:nucleotide binding"/>
    <property type="evidence" value="ECO:0007669"/>
    <property type="project" value="UniProtKB-KW"/>
</dbReference>
<dbReference type="GO" id="GO:0008803">
    <property type="term" value="F:bis(5'-nucleosyl)-tetraphosphatase (symmetrical) activity"/>
    <property type="evidence" value="ECO:0007669"/>
    <property type="project" value="UniProtKB-EC"/>
</dbReference>
<feature type="domain" description="HD" evidence="7">
    <location>
        <begin position="28"/>
        <end position="143"/>
    </location>
</feature>
<dbReference type="EMBL" id="NGMM01000001">
    <property type="protein sequence ID" value="OTP18264.1"/>
    <property type="molecule type" value="Genomic_DNA"/>
</dbReference>
<dbReference type="EC" id="3.6.1.41" evidence="1"/>
<comment type="catalytic activity">
    <reaction evidence="6">
        <text>P(1),P(4)-bis(5'-adenosyl) tetraphosphate + H2O = 2 ADP + 2 H(+)</text>
        <dbReference type="Rhea" id="RHEA:24252"/>
        <dbReference type="ChEBI" id="CHEBI:15377"/>
        <dbReference type="ChEBI" id="CHEBI:15378"/>
        <dbReference type="ChEBI" id="CHEBI:58141"/>
        <dbReference type="ChEBI" id="CHEBI:456216"/>
        <dbReference type="EC" id="3.6.1.41"/>
    </reaction>
</comment>
<reference evidence="9" key="3">
    <citation type="submission" date="2024-03" db="EMBL/GenBank/DDBJ databases">
        <title>The Genome Sequence of Enterococcus sp. DIV0242b.</title>
        <authorList>
            <consortium name="The Broad Institute Genomics Platform"/>
            <consortium name="The Broad Institute Microbial Omics Core"/>
            <consortium name="The Broad Institute Genomic Center for Infectious Diseases"/>
            <person name="Earl A."/>
            <person name="Manson A."/>
            <person name="Gilmore M."/>
            <person name="Schwartman J."/>
            <person name="Shea T."/>
            <person name="Abouelleil A."/>
            <person name="Cao P."/>
            <person name="Chapman S."/>
            <person name="Cusick C."/>
            <person name="Young S."/>
            <person name="Neafsey D."/>
            <person name="Nusbaum C."/>
            <person name="Birren B."/>
        </authorList>
    </citation>
    <scope>NUCLEOTIDE SEQUENCE</scope>
    <source>
        <strain evidence="9">9E7_DIV0242</strain>
    </source>
</reference>
<keyword evidence="3" id="KW-0547">Nucleotide-binding</keyword>